<gene>
    <name evidence="1" type="ORF">CesoFtcFv8_027632</name>
</gene>
<dbReference type="EMBL" id="JAULUE010002069">
    <property type="protein sequence ID" value="KAK5875108.1"/>
    <property type="molecule type" value="Genomic_DNA"/>
</dbReference>
<name>A0AAN8AYY1_9TELE</name>
<protein>
    <submittedName>
        <fullName evidence="1">Uncharacterized protein</fullName>
    </submittedName>
</protein>
<proteinExistence type="predicted"/>
<dbReference type="AlphaFoldDB" id="A0AAN8AYY1"/>
<sequence>MHKKPQSCRLTDQLPSNSRSNTEHFHWLGPTHSSCNGFWVEVSCTSGSLRGNTVTMKFSLSVAFLLLVSVTVSARESLFDGFFGRGSSSGQAKPEPTGFDLADALGPDLKPTKLAGGNADSGFRIDHALRPAVAPSAGCNLELVQKLKKIIENQDDELRLLKQLTAPKSRFYGRR</sequence>
<evidence type="ECO:0000313" key="2">
    <source>
        <dbReference type="Proteomes" id="UP001335648"/>
    </source>
</evidence>
<reference evidence="1 2" key="1">
    <citation type="journal article" date="2023" name="Mol. Biol. Evol.">
        <title>Genomics of Secondarily Temperate Adaptation in the Only Non-Antarctic Icefish.</title>
        <authorList>
            <person name="Rivera-Colon A.G."/>
            <person name="Rayamajhi N."/>
            <person name="Minhas B.F."/>
            <person name="Madrigal G."/>
            <person name="Bilyk K.T."/>
            <person name="Yoon V."/>
            <person name="Hune M."/>
            <person name="Gregory S."/>
            <person name="Cheng C.H.C."/>
            <person name="Catchen J.M."/>
        </authorList>
    </citation>
    <scope>NUCLEOTIDE SEQUENCE [LARGE SCALE GENOMIC DNA]</scope>
    <source>
        <strain evidence="1">JC2023a</strain>
    </source>
</reference>
<evidence type="ECO:0000313" key="1">
    <source>
        <dbReference type="EMBL" id="KAK5875108.1"/>
    </source>
</evidence>
<organism evidence="1 2">
    <name type="scientific">Champsocephalus esox</name>
    <name type="common">pike icefish</name>
    <dbReference type="NCBI Taxonomy" id="159716"/>
    <lineage>
        <taxon>Eukaryota</taxon>
        <taxon>Metazoa</taxon>
        <taxon>Chordata</taxon>
        <taxon>Craniata</taxon>
        <taxon>Vertebrata</taxon>
        <taxon>Euteleostomi</taxon>
        <taxon>Actinopterygii</taxon>
        <taxon>Neopterygii</taxon>
        <taxon>Teleostei</taxon>
        <taxon>Neoteleostei</taxon>
        <taxon>Acanthomorphata</taxon>
        <taxon>Eupercaria</taxon>
        <taxon>Perciformes</taxon>
        <taxon>Notothenioidei</taxon>
        <taxon>Channichthyidae</taxon>
        <taxon>Champsocephalus</taxon>
    </lineage>
</organism>
<keyword evidence="2" id="KW-1185">Reference proteome</keyword>
<accession>A0AAN8AYY1</accession>
<comment type="caution">
    <text evidence="1">The sequence shown here is derived from an EMBL/GenBank/DDBJ whole genome shotgun (WGS) entry which is preliminary data.</text>
</comment>
<dbReference type="Proteomes" id="UP001335648">
    <property type="component" value="Unassembled WGS sequence"/>
</dbReference>